<evidence type="ECO:0000313" key="4">
    <source>
        <dbReference type="EMBL" id="OOQ61021.1"/>
    </source>
</evidence>
<dbReference type="AlphaFoldDB" id="A0A1S9PJ79"/>
<keyword evidence="1" id="KW-0375">Hydrogen ion transport</keyword>
<dbReference type="OrthoDB" id="1121914at2"/>
<feature type="transmembrane region" description="Helical" evidence="3">
    <location>
        <begin position="20"/>
        <end position="39"/>
    </location>
</feature>
<comment type="caution">
    <text evidence="4">The sequence shown here is derived from an EMBL/GenBank/DDBJ whole genome shotgun (WGS) entry which is preliminary data.</text>
</comment>
<evidence type="ECO:0000256" key="1">
    <source>
        <dbReference type="ARBA" id="ARBA00022547"/>
    </source>
</evidence>
<keyword evidence="3" id="KW-0472">Membrane</keyword>
<organism evidence="4 5">
    <name type="scientific">Mucilaginibacter pedocola</name>
    <dbReference type="NCBI Taxonomy" id="1792845"/>
    <lineage>
        <taxon>Bacteria</taxon>
        <taxon>Pseudomonadati</taxon>
        <taxon>Bacteroidota</taxon>
        <taxon>Sphingobacteriia</taxon>
        <taxon>Sphingobacteriales</taxon>
        <taxon>Sphingobacteriaceae</taxon>
        <taxon>Mucilaginibacter</taxon>
    </lineage>
</organism>
<accession>A0A1S9PJ79</accession>
<keyword evidence="2" id="KW-0446">Lipid-binding</keyword>
<evidence type="ECO:0000256" key="3">
    <source>
        <dbReference type="SAM" id="Phobius"/>
    </source>
</evidence>
<protein>
    <submittedName>
        <fullName evidence="4">Uncharacterized protein</fullName>
    </submittedName>
</protein>
<feature type="transmembrane region" description="Helical" evidence="3">
    <location>
        <begin position="54"/>
        <end position="73"/>
    </location>
</feature>
<dbReference type="GO" id="GO:0008289">
    <property type="term" value="F:lipid binding"/>
    <property type="evidence" value="ECO:0007669"/>
    <property type="project" value="UniProtKB-KW"/>
</dbReference>
<dbReference type="InterPro" id="IPR038662">
    <property type="entry name" value="ATP_synth_F0_csu_sf"/>
</dbReference>
<keyword evidence="1" id="KW-0138">CF(0)</keyword>
<dbReference type="Proteomes" id="UP000189739">
    <property type="component" value="Unassembled WGS sequence"/>
</dbReference>
<reference evidence="4 5" key="1">
    <citation type="submission" date="2016-07" db="EMBL/GenBank/DDBJ databases">
        <title>Genomic analysis of zinc-resistant bacterium Mucilaginibacter pedocola TBZ30.</title>
        <authorList>
            <person name="Huang J."/>
            <person name="Tang J."/>
        </authorList>
    </citation>
    <scope>NUCLEOTIDE SEQUENCE [LARGE SCALE GENOMIC DNA]</scope>
    <source>
        <strain evidence="4 5">TBZ30</strain>
    </source>
</reference>
<keyword evidence="1" id="KW-0813">Transport</keyword>
<keyword evidence="5" id="KW-1185">Reference proteome</keyword>
<gene>
    <name evidence="4" type="ORF">BC343_21455</name>
</gene>
<dbReference type="STRING" id="1792845.BC343_21455"/>
<keyword evidence="3" id="KW-1133">Transmembrane helix</keyword>
<sequence>MQPNPALELTPAKFLQRITIIHLALVAGQILVAIVALVQTDKLVINVRYMNDPLLFVVPIAAMGGFIGSNVLYKKKISEINRNTALKSKLTAYITVFIIRMAVLEGASLLGIVAFLVTGQLLFLLISAAIIIYSVALRPTKQKVEDVLEMDFKEKMAFGQGDRVLD</sequence>
<proteinExistence type="predicted"/>
<evidence type="ECO:0000313" key="5">
    <source>
        <dbReference type="Proteomes" id="UP000189739"/>
    </source>
</evidence>
<feature type="transmembrane region" description="Helical" evidence="3">
    <location>
        <begin position="109"/>
        <end position="133"/>
    </location>
</feature>
<evidence type="ECO:0000256" key="2">
    <source>
        <dbReference type="ARBA" id="ARBA00023121"/>
    </source>
</evidence>
<dbReference type="Gene3D" id="1.20.20.10">
    <property type="entry name" value="F1F0 ATP synthase subunit C"/>
    <property type="match status" value="1"/>
</dbReference>
<keyword evidence="1" id="KW-0406">Ion transport</keyword>
<name>A0A1S9PJ79_9SPHI</name>
<dbReference type="RefSeq" id="WP_078346848.1">
    <property type="nucleotide sequence ID" value="NZ_MBTF01000003.1"/>
</dbReference>
<keyword evidence="3" id="KW-0812">Transmembrane</keyword>
<dbReference type="GO" id="GO:0045259">
    <property type="term" value="C:proton-transporting ATP synthase complex"/>
    <property type="evidence" value="ECO:0007669"/>
    <property type="project" value="UniProtKB-KW"/>
</dbReference>
<dbReference type="EMBL" id="MBTF01000003">
    <property type="protein sequence ID" value="OOQ61021.1"/>
    <property type="molecule type" value="Genomic_DNA"/>
</dbReference>